<name>A0A813KYB8_POLGL</name>
<dbReference type="InterPro" id="IPR002110">
    <property type="entry name" value="Ankyrin_rpt"/>
</dbReference>
<evidence type="ECO:0000256" key="1">
    <source>
        <dbReference type="ARBA" id="ARBA00022737"/>
    </source>
</evidence>
<feature type="compositionally biased region" description="Low complexity" evidence="5">
    <location>
        <begin position="182"/>
        <end position="196"/>
    </location>
</feature>
<dbReference type="PROSITE" id="PS50088">
    <property type="entry name" value="ANK_REPEAT"/>
    <property type="match status" value="2"/>
</dbReference>
<dbReference type="EMBL" id="CAJNNW010032918">
    <property type="protein sequence ID" value="CAE8716166.1"/>
    <property type="molecule type" value="Genomic_DNA"/>
</dbReference>
<evidence type="ECO:0000313" key="9">
    <source>
        <dbReference type="Proteomes" id="UP000626109"/>
    </source>
</evidence>
<dbReference type="PANTHER" id="PTHR24189">
    <property type="entry name" value="MYOTROPHIN"/>
    <property type="match status" value="1"/>
</dbReference>
<dbReference type="Gene3D" id="3.30.70.330">
    <property type="match status" value="1"/>
</dbReference>
<dbReference type="CDD" id="cd00590">
    <property type="entry name" value="RRM_SF"/>
    <property type="match status" value="1"/>
</dbReference>
<evidence type="ECO:0000256" key="2">
    <source>
        <dbReference type="ARBA" id="ARBA00023043"/>
    </source>
</evidence>
<dbReference type="SMART" id="SM00248">
    <property type="entry name" value="ANK"/>
    <property type="match status" value="2"/>
</dbReference>
<dbReference type="InterPro" id="IPR050745">
    <property type="entry name" value="Multifunctional_regulatory"/>
</dbReference>
<keyword evidence="2 3" id="KW-0040">ANK repeat</keyword>
<dbReference type="InterPro" id="IPR036770">
    <property type="entry name" value="Ankyrin_rpt-contain_sf"/>
</dbReference>
<evidence type="ECO:0000256" key="4">
    <source>
        <dbReference type="PROSITE-ProRule" id="PRU00176"/>
    </source>
</evidence>
<evidence type="ECO:0000256" key="6">
    <source>
        <dbReference type="SAM" id="Phobius"/>
    </source>
</evidence>
<keyword evidence="4" id="KW-0694">RNA-binding</keyword>
<keyword evidence="6" id="KW-1133">Transmembrane helix</keyword>
<accession>A0A813KYB8</accession>
<dbReference type="PANTHER" id="PTHR24189:SF50">
    <property type="entry name" value="ANKYRIN REPEAT AND SOCS BOX PROTEIN 2"/>
    <property type="match status" value="1"/>
</dbReference>
<dbReference type="AlphaFoldDB" id="A0A813KYB8"/>
<feature type="region of interest" description="Disordered" evidence="5">
    <location>
        <begin position="72"/>
        <end position="210"/>
    </location>
</feature>
<feature type="repeat" description="ANK" evidence="3">
    <location>
        <begin position="287"/>
        <end position="320"/>
    </location>
</feature>
<dbReference type="SMART" id="SM00360">
    <property type="entry name" value="RRM"/>
    <property type="match status" value="1"/>
</dbReference>
<evidence type="ECO:0000259" key="7">
    <source>
        <dbReference type="PROSITE" id="PS50102"/>
    </source>
</evidence>
<dbReference type="InterPro" id="IPR000504">
    <property type="entry name" value="RRM_dom"/>
</dbReference>
<keyword evidence="6" id="KW-0812">Transmembrane</keyword>
<dbReference type="SUPFAM" id="SSF54928">
    <property type="entry name" value="RNA-binding domain, RBD"/>
    <property type="match status" value="1"/>
</dbReference>
<evidence type="ECO:0000256" key="5">
    <source>
        <dbReference type="SAM" id="MobiDB-lite"/>
    </source>
</evidence>
<feature type="compositionally biased region" description="Basic and acidic residues" evidence="5">
    <location>
        <begin position="161"/>
        <end position="171"/>
    </location>
</feature>
<sequence length="465" mass="51020">MFDFNFCREAFSVFRVLRWYFFGCARTRLGHPGIELWMCFLLYILVVVVVVVLCNMCDSSGIRVPDLLAARRNSKDPSGAGSRKGSKEAAAKAPDSRKASKHSVVPEDAKAVDSEKTRLPSKARPSSGTSAKPEGTPRPGSPDKDMSPSSATRKLSKPPSSKKEDSSRQDSKMLASKKRVAGRSSRGSSKARSAGSDLIEREVEPEEEVVTEEKPCGIELLWAAAMRRKEFMKQAMEAPGPVLLREQGLDGSTALHCAMEVKEAPRRLDMLLMLLRLQANINAKDNLEVTPLMLAGRAGDLQAVEILLRAEGADVNAKDDEGRTAADHAAGPASLLARRRLEKAMALSNVRGANMRPSMRQTPLPEVEDTGRALFRVRLENLPLRMLTEELEIKVMQALKKLGLPKPVNCEVVQDVLMGRPKGIAYVDFYDVRLADKAMELNGLDLAGKTIKTFRDLPAAVAMVR</sequence>
<evidence type="ECO:0000256" key="3">
    <source>
        <dbReference type="PROSITE-ProRule" id="PRU00023"/>
    </source>
</evidence>
<gene>
    <name evidence="8" type="ORF">PGLA2088_LOCUS38945</name>
</gene>
<keyword evidence="6" id="KW-0472">Membrane</keyword>
<comment type="caution">
    <text evidence="8">The sequence shown here is derived from an EMBL/GenBank/DDBJ whole genome shotgun (WGS) entry which is preliminary data.</text>
</comment>
<dbReference type="SUPFAM" id="SSF48403">
    <property type="entry name" value="Ankyrin repeat"/>
    <property type="match status" value="1"/>
</dbReference>
<feature type="repeat" description="ANK" evidence="3">
    <location>
        <begin position="250"/>
        <end position="286"/>
    </location>
</feature>
<dbReference type="Pfam" id="PF13857">
    <property type="entry name" value="Ank_5"/>
    <property type="match status" value="1"/>
</dbReference>
<feature type="domain" description="RRM" evidence="7">
    <location>
        <begin position="375"/>
        <end position="452"/>
    </location>
</feature>
<evidence type="ECO:0000313" key="8">
    <source>
        <dbReference type="EMBL" id="CAE8716166.1"/>
    </source>
</evidence>
<proteinExistence type="predicted"/>
<organism evidence="8 9">
    <name type="scientific">Polarella glacialis</name>
    <name type="common">Dinoflagellate</name>
    <dbReference type="NCBI Taxonomy" id="89957"/>
    <lineage>
        <taxon>Eukaryota</taxon>
        <taxon>Sar</taxon>
        <taxon>Alveolata</taxon>
        <taxon>Dinophyceae</taxon>
        <taxon>Suessiales</taxon>
        <taxon>Suessiaceae</taxon>
        <taxon>Polarella</taxon>
    </lineage>
</organism>
<feature type="compositionally biased region" description="Basic and acidic residues" evidence="5">
    <location>
        <begin position="85"/>
        <end position="118"/>
    </location>
</feature>
<dbReference type="Proteomes" id="UP000626109">
    <property type="component" value="Unassembled WGS sequence"/>
</dbReference>
<reference evidence="8" key="1">
    <citation type="submission" date="2021-02" db="EMBL/GenBank/DDBJ databases">
        <authorList>
            <person name="Dougan E. K."/>
            <person name="Rhodes N."/>
            <person name="Thang M."/>
            <person name="Chan C."/>
        </authorList>
    </citation>
    <scope>NUCLEOTIDE SEQUENCE</scope>
</reference>
<dbReference type="InterPro" id="IPR012677">
    <property type="entry name" value="Nucleotide-bd_a/b_plait_sf"/>
</dbReference>
<dbReference type="Gene3D" id="1.25.40.20">
    <property type="entry name" value="Ankyrin repeat-containing domain"/>
    <property type="match status" value="1"/>
</dbReference>
<protein>
    <recommendedName>
        <fullName evidence="7">RRM domain-containing protein</fullName>
    </recommendedName>
</protein>
<feature type="transmembrane region" description="Helical" evidence="6">
    <location>
        <begin position="36"/>
        <end position="53"/>
    </location>
</feature>
<dbReference type="Pfam" id="PF00076">
    <property type="entry name" value="RRM_1"/>
    <property type="match status" value="1"/>
</dbReference>
<dbReference type="GO" id="GO:0003723">
    <property type="term" value="F:RNA binding"/>
    <property type="evidence" value="ECO:0007669"/>
    <property type="project" value="UniProtKB-UniRule"/>
</dbReference>
<dbReference type="InterPro" id="IPR035979">
    <property type="entry name" value="RBD_domain_sf"/>
</dbReference>
<keyword evidence="1" id="KW-0677">Repeat</keyword>
<dbReference type="PROSITE" id="PS50102">
    <property type="entry name" value="RRM"/>
    <property type="match status" value="1"/>
</dbReference>